<dbReference type="Pfam" id="PF11236">
    <property type="entry name" value="DUF3037"/>
    <property type="match status" value="1"/>
</dbReference>
<gene>
    <name evidence="1" type="ORF">GCM10022226_33610</name>
</gene>
<name>A0ABP7I5I1_9ACTN</name>
<keyword evidence="2" id="KW-1185">Reference proteome</keyword>
<evidence type="ECO:0000313" key="2">
    <source>
        <dbReference type="Proteomes" id="UP001500888"/>
    </source>
</evidence>
<sequence>MSDLHIYEYAVIRIVPCVVRGELINAGVIVYSQPCDYLCARTELDEDRLRALDDGADVAGIRQALAAVERACSEDSGPLREESLGSRFRWLTAPRSTIVQTGPVHAGLAADPAAELENLLGRLVRRATSAR</sequence>
<dbReference type="InterPro" id="IPR021398">
    <property type="entry name" value="DUF3037"/>
</dbReference>
<dbReference type="EMBL" id="BAAAZR010000008">
    <property type="protein sequence ID" value="GAA3810512.1"/>
    <property type="molecule type" value="Genomic_DNA"/>
</dbReference>
<evidence type="ECO:0000313" key="1">
    <source>
        <dbReference type="EMBL" id="GAA3810512.1"/>
    </source>
</evidence>
<proteinExistence type="predicted"/>
<protein>
    <submittedName>
        <fullName evidence="1">DUF3037 domain-containing protein</fullName>
    </submittedName>
</protein>
<comment type="caution">
    <text evidence="1">The sequence shown here is derived from an EMBL/GenBank/DDBJ whole genome shotgun (WGS) entry which is preliminary data.</text>
</comment>
<accession>A0ABP7I5I1</accession>
<dbReference type="Proteomes" id="UP001500888">
    <property type="component" value="Unassembled WGS sequence"/>
</dbReference>
<dbReference type="RefSeq" id="WP_344940107.1">
    <property type="nucleotide sequence ID" value="NZ_BAAAZR010000008.1"/>
</dbReference>
<reference evidence="2" key="1">
    <citation type="journal article" date="2019" name="Int. J. Syst. Evol. Microbiol.">
        <title>The Global Catalogue of Microorganisms (GCM) 10K type strain sequencing project: providing services to taxonomists for standard genome sequencing and annotation.</title>
        <authorList>
            <consortium name="The Broad Institute Genomics Platform"/>
            <consortium name="The Broad Institute Genome Sequencing Center for Infectious Disease"/>
            <person name="Wu L."/>
            <person name="Ma J."/>
        </authorList>
    </citation>
    <scope>NUCLEOTIDE SEQUENCE [LARGE SCALE GENOMIC DNA]</scope>
    <source>
        <strain evidence="2">JCM 16908</strain>
    </source>
</reference>
<organism evidence="1 2">
    <name type="scientific">Sphaerisporangium flaviroseum</name>
    <dbReference type="NCBI Taxonomy" id="509199"/>
    <lineage>
        <taxon>Bacteria</taxon>
        <taxon>Bacillati</taxon>
        <taxon>Actinomycetota</taxon>
        <taxon>Actinomycetes</taxon>
        <taxon>Streptosporangiales</taxon>
        <taxon>Streptosporangiaceae</taxon>
        <taxon>Sphaerisporangium</taxon>
    </lineage>
</organism>